<evidence type="ECO:0000313" key="2">
    <source>
        <dbReference type="EMBL" id="QJA58187.1"/>
    </source>
</evidence>
<name>A0A6M3IM58_9ZZZZ</name>
<dbReference type="EMBL" id="MT141312">
    <property type="protein sequence ID" value="QJA58187.1"/>
    <property type="molecule type" value="Genomic_DNA"/>
</dbReference>
<dbReference type="AlphaFoldDB" id="A0A6M3IM58"/>
<keyword evidence="1" id="KW-0812">Transmembrane</keyword>
<sequence length="104" mass="11382">MATTNIQGLAELVDRHAQESSVRDREILDRIASLSTSVAVHGQRLDVIEIRCERRGASTETQQREALQLATARSRHWLRWGVGAVGALALGILSAVVVRLLGGW</sequence>
<keyword evidence="1" id="KW-1133">Transmembrane helix</keyword>
<gene>
    <name evidence="2" type="ORF">MM415B01486_0009</name>
</gene>
<evidence type="ECO:0000256" key="1">
    <source>
        <dbReference type="SAM" id="Phobius"/>
    </source>
</evidence>
<proteinExistence type="predicted"/>
<keyword evidence="1" id="KW-0472">Membrane</keyword>
<accession>A0A6M3IM58</accession>
<reference evidence="2" key="1">
    <citation type="submission" date="2020-03" db="EMBL/GenBank/DDBJ databases">
        <title>The deep terrestrial virosphere.</title>
        <authorList>
            <person name="Holmfeldt K."/>
            <person name="Nilsson E."/>
            <person name="Simone D."/>
            <person name="Lopez-Fernandez M."/>
            <person name="Wu X."/>
            <person name="de Brujin I."/>
            <person name="Lundin D."/>
            <person name="Andersson A."/>
            <person name="Bertilsson S."/>
            <person name="Dopson M."/>
        </authorList>
    </citation>
    <scope>NUCLEOTIDE SEQUENCE</scope>
    <source>
        <strain evidence="2">MM415B01486</strain>
    </source>
</reference>
<feature type="transmembrane region" description="Helical" evidence="1">
    <location>
        <begin position="77"/>
        <end position="101"/>
    </location>
</feature>
<organism evidence="2">
    <name type="scientific">viral metagenome</name>
    <dbReference type="NCBI Taxonomy" id="1070528"/>
    <lineage>
        <taxon>unclassified sequences</taxon>
        <taxon>metagenomes</taxon>
        <taxon>organismal metagenomes</taxon>
    </lineage>
</organism>
<protein>
    <submittedName>
        <fullName evidence="2">Uncharacterized protein</fullName>
    </submittedName>
</protein>